<feature type="region of interest" description="Disordered" evidence="1">
    <location>
        <begin position="112"/>
        <end position="158"/>
    </location>
</feature>
<name>A0A4R2JBI9_9PSEU</name>
<dbReference type="EMBL" id="SLWS01000009">
    <property type="protein sequence ID" value="TCO54068.1"/>
    <property type="molecule type" value="Genomic_DNA"/>
</dbReference>
<evidence type="ECO:0000256" key="1">
    <source>
        <dbReference type="SAM" id="MobiDB-lite"/>
    </source>
</evidence>
<evidence type="ECO:0000313" key="3">
    <source>
        <dbReference type="Proteomes" id="UP000295680"/>
    </source>
</evidence>
<sequence>MTTPWIHRHTRLGLGLTAVISAVVVAGCGGGQDQPVTTAGPVVRAAADVHYPLDSYQISDADMGTVLAARRVFEIRCMRRLGFTGDEFAGLIAVDYDETTKSQMLTFLDPTAARERGYHKPGDRAPAATGPKGAPEQPGERSAMSGSVQTVNGIPVPQGGCGEEALRNLKEGAGDPPIDVRSLSGDAQEQTLRDPRLHTALQAWSSCMGKAGMDYDAPWSAEEGNGAWQRNRDGWYHNDPTPAEIRTATVDVDCRARTNILGTWIAVQSDYQNQLIHQHQEQLTRAKTCLTRWLATARAAVNSGP</sequence>
<feature type="compositionally biased region" description="Basic and acidic residues" evidence="1">
    <location>
        <begin position="112"/>
        <end position="123"/>
    </location>
</feature>
<accession>A0A4R2JBI9</accession>
<protein>
    <submittedName>
        <fullName evidence="2">Uncharacterized protein</fullName>
    </submittedName>
</protein>
<evidence type="ECO:0000313" key="2">
    <source>
        <dbReference type="EMBL" id="TCO54068.1"/>
    </source>
</evidence>
<dbReference type="OrthoDB" id="4800194at2"/>
<comment type="caution">
    <text evidence="2">The sequence shown here is derived from an EMBL/GenBank/DDBJ whole genome shotgun (WGS) entry which is preliminary data.</text>
</comment>
<proteinExistence type="predicted"/>
<gene>
    <name evidence="2" type="ORF">EV192_10948</name>
</gene>
<dbReference type="AlphaFoldDB" id="A0A4R2JBI9"/>
<dbReference type="RefSeq" id="WP_132123072.1">
    <property type="nucleotide sequence ID" value="NZ_SLWS01000009.1"/>
</dbReference>
<reference evidence="2 3" key="1">
    <citation type="submission" date="2019-03" db="EMBL/GenBank/DDBJ databases">
        <title>Genomic Encyclopedia of Type Strains, Phase IV (KMG-IV): sequencing the most valuable type-strain genomes for metagenomic binning, comparative biology and taxonomic classification.</title>
        <authorList>
            <person name="Goeker M."/>
        </authorList>
    </citation>
    <scope>NUCLEOTIDE SEQUENCE [LARGE SCALE GENOMIC DNA]</scope>
    <source>
        <strain evidence="2 3">DSM 45934</strain>
    </source>
</reference>
<organism evidence="2 3">
    <name type="scientific">Actinocrispum wychmicini</name>
    <dbReference type="NCBI Taxonomy" id="1213861"/>
    <lineage>
        <taxon>Bacteria</taxon>
        <taxon>Bacillati</taxon>
        <taxon>Actinomycetota</taxon>
        <taxon>Actinomycetes</taxon>
        <taxon>Pseudonocardiales</taxon>
        <taxon>Pseudonocardiaceae</taxon>
        <taxon>Actinocrispum</taxon>
    </lineage>
</organism>
<keyword evidence="3" id="KW-1185">Reference proteome</keyword>
<dbReference type="Proteomes" id="UP000295680">
    <property type="component" value="Unassembled WGS sequence"/>
</dbReference>